<dbReference type="Gene3D" id="3.40.630.30">
    <property type="match status" value="1"/>
</dbReference>
<dbReference type="InterPro" id="IPR016181">
    <property type="entry name" value="Acyl_CoA_acyltransferase"/>
</dbReference>
<keyword evidence="2" id="KW-0012">Acyltransferase</keyword>
<dbReference type="KEGG" id="bacg:D2962_17280"/>
<sequence>MSITIRDAVHGDEPHIVELIRELSETMDFPSEVTEKSAEKFLSFPGCGVLLAFEGEKALGLLSYSIRPGLFHGADSALIEELVVRREARGRGIGSALISEFLRKVKKMGCAEVSVTTMPDNEGAIRFYKSHGLVDEALFLEKHF</sequence>
<dbReference type="PROSITE" id="PS51186">
    <property type="entry name" value="GNAT"/>
    <property type="match status" value="1"/>
</dbReference>
<name>A0A3G2R9H3_9FIRM</name>
<accession>A0A3G2R9H3</accession>
<proteinExistence type="predicted"/>
<dbReference type="CDD" id="cd04301">
    <property type="entry name" value="NAT_SF"/>
    <property type="match status" value="1"/>
</dbReference>
<reference evidence="4 5" key="1">
    <citation type="submission" date="2018-10" db="EMBL/GenBank/DDBJ databases">
        <authorList>
            <person name="Zhang X."/>
        </authorList>
    </citation>
    <scope>NUCLEOTIDE SEQUENCE [LARGE SCALE GENOMIC DNA]</scope>
    <source>
        <strain evidence="4 5">SK-G1</strain>
    </source>
</reference>
<evidence type="ECO:0000313" key="5">
    <source>
        <dbReference type="Proteomes" id="UP000280960"/>
    </source>
</evidence>
<feature type="domain" description="N-acetyltransferase" evidence="3">
    <location>
        <begin position="3"/>
        <end position="144"/>
    </location>
</feature>
<dbReference type="InterPro" id="IPR000182">
    <property type="entry name" value="GNAT_dom"/>
</dbReference>
<dbReference type="GO" id="GO:0008080">
    <property type="term" value="F:N-acetyltransferase activity"/>
    <property type="evidence" value="ECO:0007669"/>
    <property type="project" value="TreeGrafter"/>
</dbReference>
<dbReference type="PANTHER" id="PTHR10545:SF29">
    <property type="entry name" value="GH14572P-RELATED"/>
    <property type="match status" value="1"/>
</dbReference>
<dbReference type="RefSeq" id="WP_122015683.1">
    <property type="nucleotide sequence ID" value="NZ_CP033169.1"/>
</dbReference>
<dbReference type="EMBL" id="CP033169">
    <property type="protein sequence ID" value="AYO32121.1"/>
    <property type="molecule type" value="Genomic_DNA"/>
</dbReference>
<dbReference type="InterPro" id="IPR051016">
    <property type="entry name" value="Diverse_Substrate_AcTransf"/>
</dbReference>
<dbReference type="PANTHER" id="PTHR10545">
    <property type="entry name" value="DIAMINE N-ACETYLTRANSFERASE"/>
    <property type="match status" value="1"/>
</dbReference>
<keyword evidence="5" id="KW-1185">Reference proteome</keyword>
<evidence type="ECO:0000313" key="4">
    <source>
        <dbReference type="EMBL" id="AYO32121.1"/>
    </source>
</evidence>
<keyword evidence="1 4" id="KW-0808">Transferase</keyword>
<dbReference type="Proteomes" id="UP000280960">
    <property type="component" value="Chromosome"/>
</dbReference>
<protein>
    <submittedName>
        <fullName evidence="4">GNAT family N-acetyltransferase</fullName>
    </submittedName>
</protein>
<evidence type="ECO:0000256" key="2">
    <source>
        <dbReference type="ARBA" id="ARBA00023315"/>
    </source>
</evidence>
<dbReference type="AlphaFoldDB" id="A0A3G2R9H3"/>
<evidence type="ECO:0000256" key="1">
    <source>
        <dbReference type="ARBA" id="ARBA00022679"/>
    </source>
</evidence>
<gene>
    <name evidence="4" type="ORF">D2962_17280</name>
</gene>
<dbReference type="Pfam" id="PF00583">
    <property type="entry name" value="Acetyltransf_1"/>
    <property type="match status" value="1"/>
</dbReference>
<organism evidence="4 5">
    <name type="scientific">Biomaibacter acetigenes</name>
    <dbReference type="NCBI Taxonomy" id="2316383"/>
    <lineage>
        <taxon>Bacteria</taxon>
        <taxon>Bacillati</taxon>
        <taxon>Bacillota</taxon>
        <taxon>Clostridia</taxon>
        <taxon>Thermosediminibacterales</taxon>
        <taxon>Tepidanaerobacteraceae</taxon>
        <taxon>Biomaibacter</taxon>
    </lineage>
</organism>
<dbReference type="SUPFAM" id="SSF55729">
    <property type="entry name" value="Acyl-CoA N-acyltransferases (Nat)"/>
    <property type="match status" value="1"/>
</dbReference>
<evidence type="ECO:0000259" key="3">
    <source>
        <dbReference type="PROSITE" id="PS51186"/>
    </source>
</evidence>